<reference evidence="1 2" key="1">
    <citation type="submission" date="2019-12" db="EMBL/GenBank/DDBJ databases">
        <title>Comparative genomics gives insights into the taxonomy of the Azoarcus-Aromatoleum group and reveals separate origins of nif in the plant-associated Azoarcus and non-plant-associated Aromatoleum sub-groups.</title>
        <authorList>
            <person name="Lafos M."/>
            <person name="Maluk M."/>
            <person name="Batista M."/>
            <person name="Junghare M."/>
            <person name="Carmona M."/>
            <person name="Faoro H."/>
            <person name="Cruz L.M."/>
            <person name="Battistoni F."/>
            <person name="De Souza E."/>
            <person name="Pedrosa F."/>
            <person name="Chen W.-M."/>
            <person name="Poole P.S."/>
            <person name="Dixon R.A."/>
            <person name="James E.K."/>
        </authorList>
    </citation>
    <scope>NUCLEOTIDE SEQUENCE [LARGE SCALE GENOMIC DNA]</scope>
    <source>
        <strain evidence="1 2">ToN1</strain>
    </source>
</reference>
<comment type="caution">
    <text evidence="1">The sequence shown here is derived from an EMBL/GenBank/DDBJ whole genome shotgun (WGS) entry which is preliminary data.</text>
</comment>
<protein>
    <recommendedName>
        <fullName evidence="3">Transposase</fullName>
    </recommendedName>
</protein>
<sequence length="45" mass="5301">MTLWRCGRKLGLLRRASMYSYADRMRAVQLYIKLGKRVGATIRKL</sequence>
<feature type="non-terminal residue" evidence="1">
    <location>
        <position position="45"/>
    </location>
</feature>
<evidence type="ECO:0000313" key="1">
    <source>
        <dbReference type="EMBL" id="NMF90619.1"/>
    </source>
</evidence>
<accession>A0ABX1MRM2</accession>
<keyword evidence="2" id="KW-1185">Reference proteome</keyword>
<evidence type="ECO:0000313" key="2">
    <source>
        <dbReference type="Proteomes" id="UP000652074"/>
    </source>
</evidence>
<name>A0ABX1MRM2_9RHOO</name>
<organism evidence="1 2">
    <name type="scientific">Aromatoleum petrolei</name>
    <dbReference type="NCBI Taxonomy" id="76116"/>
    <lineage>
        <taxon>Bacteria</taxon>
        <taxon>Pseudomonadati</taxon>
        <taxon>Pseudomonadota</taxon>
        <taxon>Betaproteobacteria</taxon>
        <taxon>Rhodocyclales</taxon>
        <taxon>Rhodocyclaceae</taxon>
        <taxon>Aromatoleum</taxon>
    </lineage>
</organism>
<proteinExistence type="predicted"/>
<evidence type="ECO:0008006" key="3">
    <source>
        <dbReference type="Google" id="ProtNLM"/>
    </source>
</evidence>
<gene>
    <name evidence="1" type="ORF">GPA26_19295</name>
</gene>
<dbReference type="EMBL" id="WTVR01000046">
    <property type="protein sequence ID" value="NMF90619.1"/>
    <property type="molecule type" value="Genomic_DNA"/>
</dbReference>
<dbReference type="Proteomes" id="UP000652074">
    <property type="component" value="Unassembled WGS sequence"/>
</dbReference>